<reference evidence="1 2" key="1">
    <citation type="journal article" date="2019" name="Appl. Environ. Microbiol.">
        <title>Genetic determinants of hydroxycinnamic acid metabolism in heterofermentative lactobacilli.</title>
        <authorList>
            <person name="Gaur G."/>
            <person name="Oh J.H."/>
            <person name="Filannino P."/>
            <person name="Gobbetti M."/>
            <person name="van Pijkeren J.P."/>
            <person name="Ganzle M.G."/>
        </authorList>
    </citation>
    <scope>NUCLEOTIDE SEQUENCE [LARGE SCALE GENOMIC DNA]</scope>
    <source>
        <strain evidence="1 2">FUA3583</strain>
    </source>
</reference>
<comment type="caution">
    <text evidence="1">The sequence shown here is derived from an EMBL/GenBank/DDBJ whole genome shotgun (WGS) entry which is preliminary data.</text>
</comment>
<dbReference type="AlphaFoldDB" id="A0A7C9JCB5"/>
<accession>A0A7C9JCB5</accession>
<dbReference type="EMBL" id="WEZT01000002">
    <property type="protein sequence ID" value="MYV04453.1"/>
    <property type="molecule type" value="Genomic_DNA"/>
</dbReference>
<dbReference type="Proteomes" id="UP000480570">
    <property type="component" value="Unassembled WGS sequence"/>
</dbReference>
<sequence length="197" mass="21058">MAIDPVSLKDAVTLMLKKWPTWTTLEGRPNNLATSDDVKTAIAAIPKPDLSGPFLYQQIKPLLDWNDIKNKPTVDSQSVTFAPLNGFTLGVPFTYETVKFGPNAQLITLHGSVKLGGPVKAFSSSTIGVFTNLPKPVTNQYGTVVGSSTVSGWGIGFVVTFDSTGTQLIARTPSDGSGQGDEIYINVSFFSEEAVND</sequence>
<gene>
    <name evidence="1" type="ORF">GB992_00820</name>
</gene>
<evidence type="ECO:0000313" key="2">
    <source>
        <dbReference type="Proteomes" id="UP000480570"/>
    </source>
</evidence>
<proteinExistence type="predicted"/>
<evidence type="ECO:0000313" key="1">
    <source>
        <dbReference type="EMBL" id="MYV04453.1"/>
    </source>
</evidence>
<organism evidence="1 2">
    <name type="scientific">Furfurilactobacillus rossiae</name>
    <dbReference type="NCBI Taxonomy" id="231049"/>
    <lineage>
        <taxon>Bacteria</taxon>
        <taxon>Bacillati</taxon>
        <taxon>Bacillota</taxon>
        <taxon>Bacilli</taxon>
        <taxon>Lactobacillales</taxon>
        <taxon>Lactobacillaceae</taxon>
        <taxon>Furfurilactobacillus</taxon>
    </lineage>
</organism>
<protein>
    <submittedName>
        <fullName evidence="1">Uncharacterized protein</fullName>
    </submittedName>
</protein>
<name>A0A7C9JCB5_9LACO</name>